<dbReference type="HAMAP" id="MF_00735">
    <property type="entry name" value="Methyltr_PrmA"/>
    <property type="match status" value="1"/>
</dbReference>
<evidence type="ECO:0000256" key="1">
    <source>
        <dbReference type="ARBA" id="ARBA00009741"/>
    </source>
</evidence>
<gene>
    <name evidence="6" type="primary">prmA</name>
    <name evidence="7" type="ORF">E7747_15820</name>
</gene>
<comment type="subcellular location">
    <subcellularLocation>
        <location evidence="6">Cytoplasm</location>
    </subcellularLocation>
</comment>
<keyword evidence="7" id="KW-0689">Ribosomal protein</keyword>
<protein>
    <recommendedName>
        <fullName evidence="6">Ribosomal protein L11 methyltransferase</fullName>
        <shortName evidence="6">L11 Mtase</shortName>
        <ecNumber evidence="6">2.1.1.-</ecNumber>
    </recommendedName>
</protein>
<dbReference type="PIRSF" id="PIRSF000401">
    <property type="entry name" value="RPL11_MTase"/>
    <property type="match status" value="1"/>
</dbReference>
<dbReference type="AlphaFoldDB" id="A0A4P7W7K2"/>
<dbReference type="CDD" id="cd02440">
    <property type="entry name" value="AdoMet_MTases"/>
    <property type="match status" value="1"/>
</dbReference>
<dbReference type="RefSeq" id="WP_136416965.1">
    <property type="nucleotide sequence ID" value="NZ_CP039396.1"/>
</dbReference>
<evidence type="ECO:0000256" key="2">
    <source>
        <dbReference type="ARBA" id="ARBA00022490"/>
    </source>
</evidence>
<dbReference type="GO" id="GO:0005840">
    <property type="term" value="C:ribosome"/>
    <property type="evidence" value="ECO:0007669"/>
    <property type="project" value="UniProtKB-KW"/>
</dbReference>
<keyword evidence="8" id="KW-1185">Reference proteome</keyword>
<dbReference type="PANTHER" id="PTHR43648">
    <property type="entry name" value="ELECTRON TRANSFER FLAVOPROTEIN BETA SUBUNIT LYSINE METHYLTRANSFERASE"/>
    <property type="match status" value="1"/>
</dbReference>
<comment type="similarity">
    <text evidence="1 6">Belongs to the methyltransferase superfamily. PrmA family.</text>
</comment>
<dbReference type="InterPro" id="IPR050078">
    <property type="entry name" value="Ribosomal_L11_MeTrfase_PrmA"/>
</dbReference>
<keyword evidence="7" id="KW-0687">Ribonucleoprotein</keyword>
<evidence type="ECO:0000256" key="4">
    <source>
        <dbReference type="ARBA" id="ARBA00022679"/>
    </source>
</evidence>
<dbReference type="InterPro" id="IPR029063">
    <property type="entry name" value="SAM-dependent_MTases_sf"/>
</dbReference>
<dbReference type="Proteomes" id="UP000297149">
    <property type="component" value="Chromosome"/>
</dbReference>
<keyword evidence="5 6" id="KW-0949">S-adenosyl-L-methionine</keyword>
<evidence type="ECO:0000256" key="5">
    <source>
        <dbReference type="ARBA" id="ARBA00022691"/>
    </source>
</evidence>
<dbReference type="PANTHER" id="PTHR43648:SF1">
    <property type="entry name" value="ELECTRON TRANSFER FLAVOPROTEIN BETA SUBUNIT LYSINE METHYLTRANSFERASE"/>
    <property type="match status" value="1"/>
</dbReference>
<dbReference type="GO" id="GO:0032259">
    <property type="term" value="P:methylation"/>
    <property type="evidence" value="ECO:0007669"/>
    <property type="project" value="UniProtKB-KW"/>
</dbReference>
<proteinExistence type="inferred from homology"/>
<sequence>MNDYVEVRLDLTPCDETRTDILAAVLADGGFESFVADSEGLTAYIKAESYNADAVRKLIADFPMETAFEIGATTVEGRDWNSEWEKNYFQPIVIDNQCVIHSSFHKDIPECRYDIVIDPKMAFGTGHHATTSLILRQLLSMDLSGMKIVDMGTGTGILAILASMRGAARIEAIEIDEFAFNNAVDNVRLNFAENIYLHLGDASALRLIGNVGLFIANINRNIITADLPAYTATLAPGATMLLSGFYEEDIPVILAVAEPLGLAYKEHHTLDRWSCLVLELKK</sequence>
<dbReference type="KEGG" id="ddb:E7747_15820"/>
<comment type="function">
    <text evidence="6">Methylates ribosomal protein L11.</text>
</comment>
<dbReference type="SUPFAM" id="SSF53335">
    <property type="entry name" value="S-adenosyl-L-methionine-dependent methyltransferases"/>
    <property type="match status" value="1"/>
</dbReference>
<dbReference type="NCBIfam" id="NF001785">
    <property type="entry name" value="PRK00517.2-2"/>
    <property type="match status" value="1"/>
</dbReference>
<keyword evidence="3 6" id="KW-0489">Methyltransferase</keyword>
<name>A0A4P7W7K2_9BACT</name>
<dbReference type="GO" id="GO:0008276">
    <property type="term" value="F:protein methyltransferase activity"/>
    <property type="evidence" value="ECO:0007669"/>
    <property type="project" value="UniProtKB-UniRule"/>
</dbReference>
<dbReference type="EC" id="2.1.1.-" evidence="6"/>
<keyword evidence="4 6" id="KW-0808">Transferase</keyword>
<comment type="catalytic activity">
    <reaction evidence="6">
        <text>L-lysyl-[protein] + 3 S-adenosyl-L-methionine = N(6),N(6),N(6)-trimethyl-L-lysyl-[protein] + 3 S-adenosyl-L-homocysteine + 3 H(+)</text>
        <dbReference type="Rhea" id="RHEA:54192"/>
        <dbReference type="Rhea" id="RHEA-COMP:9752"/>
        <dbReference type="Rhea" id="RHEA-COMP:13826"/>
        <dbReference type="ChEBI" id="CHEBI:15378"/>
        <dbReference type="ChEBI" id="CHEBI:29969"/>
        <dbReference type="ChEBI" id="CHEBI:57856"/>
        <dbReference type="ChEBI" id="CHEBI:59789"/>
        <dbReference type="ChEBI" id="CHEBI:61961"/>
    </reaction>
</comment>
<dbReference type="InterPro" id="IPR004498">
    <property type="entry name" value="Ribosomal_PrmA_MeTrfase"/>
</dbReference>
<evidence type="ECO:0000256" key="3">
    <source>
        <dbReference type="ARBA" id="ARBA00022603"/>
    </source>
</evidence>
<keyword evidence="2 6" id="KW-0963">Cytoplasm</keyword>
<reference evidence="8" key="1">
    <citation type="submission" date="2019-02" db="EMBL/GenBank/DDBJ databases">
        <title>Isolation and identification of novel species under the genus Muribaculum.</title>
        <authorList>
            <person name="Miyake S."/>
            <person name="Ding Y."/>
            <person name="Low A."/>
            <person name="Soh M."/>
            <person name="Seedorf H."/>
        </authorList>
    </citation>
    <scope>NUCLEOTIDE SEQUENCE [LARGE SCALE GENOMIC DNA]</scope>
    <source>
        <strain evidence="8">H5</strain>
    </source>
</reference>
<dbReference type="GO" id="GO:0005737">
    <property type="term" value="C:cytoplasm"/>
    <property type="evidence" value="ECO:0007669"/>
    <property type="project" value="UniProtKB-SubCell"/>
</dbReference>
<evidence type="ECO:0000313" key="7">
    <source>
        <dbReference type="EMBL" id="QCD43590.1"/>
    </source>
</evidence>
<evidence type="ECO:0000256" key="6">
    <source>
        <dbReference type="HAMAP-Rule" id="MF_00735"/>
    </source>
</evidence>
<evidence type="ECO:0000313" key="8">
    <source>
        <dbReference type="Proteomes" id="UP000297149"/>
    </source>
</evidence>
<organism evidence="7 8">
    <name type="scientific">Duncaniella dubosii</name>
    <dbReference type="NCBI Taxonomy" id="2518971"/>
    <lineage>
        <taxon>Bacteria</taxon>
        <taxon>Pseudomonadati</taxon>
        <taxon>Bacteroidota</taxon>
        <taxon>Bacteroidia</taxon>
        <taxon>Bacteroidales</taxon>
        <taxon>Muribaculaceae</taxon>
        <taxon>Duncaniella</taxon>
    </lineage>
</organism>
<dbReference type="EMBL" id="CP039396">
    <property type="protein sequence ID" value="QCD43590.1"/>
    <property type="molecule type" value="Genomic_DNA"/>
</dbReference>
<accession>A0A4P7W7K2</accession>
<dbReference type="Pfam" id="PF06325">
    <property type="entry name" value="PrmA"/>
    <property type="match status" value="1"/>
</dbReference>
<comment type="caution">
    <text evidence="6">Lacks conserved residue(s) required for the propagation of feature annotation.</text>
</comment>
<dbReference type="Gene3D" id="3.40.50.150">
    <property type="entry name" value="Vaccinia Virus protein VP39"/>
    <property type="match status" value="1"/>
</dbReference>